<dbReference type="InterPro" id="IPR007832">
    <property type="entry name" value="RNA_pol_Rpc34"/>
</dbReference>
<dbReference type="FunFam" id="1.10.10.10:FF:000237">
    <property type="entry name" value="DNA-directed RNA polymerase III subunit RPC6"/>
    <property type="match status" value="1"/>
</dbReference>
<protein>
    <recommendedName>
        <fullName evidence="7">DNA-directed RNA polymerase III subunit RPC6</fullName>
    </recommendedName>
    <alternativeName>
        <fullName evidence="8">DNA-directed RNA polymerase III subunit F</fullName>
    </alternativeName>
</protein>
<keyword evidence="3" id="KW-0240">DNA-directed RNA polymerase</keyword>
<evidence type="ECO:0000256" key="5">
    <source>
        <dbReference type="ARBA" id="ARBA00023242"/>
    </source>
</evidence>
<dbReference type="Gene3D" id="1.10.10.10">
    <property type="entry name" value="Winged helix-like DNA-binding domain superfamily/Winged helix DNA-binding domain"/>
    <property type="match status" value="2"/>
</dbReference>
<dbReference type="InterPro" id="IPR016049">
    <property type="entry name" value="RNA_pol_Rpc34-like"/>
</dbReference>
<dbReference type="Proteomes" id="UP001159641">
    <property type="component" value="Unassembled WGS sequence"/>
</dbReference>
<organism evidence="10 11">
    <name type="scientific">Eschrichtius robustus</name>
    <name type="common">California gray whale</name>
    <name type="synonym">Eschrichtius gibbosus</name>
    <dbReference type="NCBI Taxonomy" id="9764"/>
    <lineage>
        <taxon>Eukaryota</taxon>
        <taxon>Metazoa</taxon>
        <taxon>Chordata</taxon>
        <taxon>Craniata</taxon>
        <taxon>Vertebrata</taxon>
        <taxon>Euteleostomi</taxon>
        <taxon>Mammalia</taxon>
        <taxon>Eutheria</taxon>
        <taxon>Laurasiatheria</taxon>
        <taxon>Artiodactyla</taxon>
        <taxon>Whippomorpha</taxon>
        <taxon>Cetacea</taxon>
        <taxon>Mysticeti</taxon>
        <taxon>Eschrichtiidae</taxon>
        <taxon>Eschrichtius</taxon>
    </lineage>
</organism>
<evidence type="ECO:0000313" key="10">
    <source>
        <dbReference type="EMBL" id="KAJ8794419.1"/>
    </source>
</evidence>
<dbReference type="FunFam" id="1.10.10.10:FF:000116">
    <property type="entry name" value="DNA-directed RNA polymerase III subunit RPC6"/>
    <property type="match status" value="1"/>
</dbReference>
<feature type="region of interest" description="Disordered" evidence="9">
    <location>
        <begin position="1"/>
        <end position="39"/>
    </location>
</feature>
<evidence type="ECO:0000256" key="4">
    <source>
        <dbReference type="ARBA" id="ARBA00023163"/>
    </source>
</evidence>
<dbReference type="SUPFAM" id="SSF46785">
    <property type="entry name" value="Winged helix' DNA-binding domain"/>
    <property type="match status" value="2"/>
</dbReference>
<evidence type="ECO:0000256" key="8">
    <source>
        <dbReference type="ARBA" id="ARBA00078856"/>
    </source>
</evidence>
<dbReference type="GO" id="GO:0006383">
    <property type="term" value="P:transcription by RNA polymerase III"/>
    <property type="evidence" value="ECO:0007669"/>
    <property type="project" value="InterPro"/>
</dbReference>
<evidence type="ECO:0000256" key="9">
    <source>
        <dbReference type="SAM" id="MobiDB-lite"/>
    </source>
</evidence>
<dbReference type="EMBL" id="JAIQCJ010000850">
    <property type="protein sequence ID" value="KAJ8794419.1"/>
    <property type="molecule type" value="Genomic_DNA"/>
</dbReference>
<dbReference type="Pfam" id="PF05158">
    <property type="entry name" value="RNA_pol_Rpc34"/>
    <property type="match status" value="1"/>
</dbReference>
<proteinExistence type="inferred from homology"/>
<evidence type="ECO:0000256" key="1">
    <source>
        <dbReference type="ARBA" id="ARBA00004123"/>
    </source>
</evidence>
<comment type="caution">
    <text evidence="10">The sequence shown here is derived from an EMBL/GenBank/DDBJ whole genome shotgun (WGS) entry which is preliminary data.</text>
</comment>
<sequence>MAVWRQQHPLPRNPSIQTAPSPPASGTASGPCPRPSGAPKDVRYLSAGVRAAVLLLLLLRPPGPDWEPRSTSAAPTQAAHRSLPFVLSFTAVRVTKDAASRAPPTESRAGDWQEPGFLATSPAPALGPETGTRLELLSSGFTVGDQELALTEVGKCYKVASQLRIGEPGSFVRQALTFWKNQNKNLERRRRGLATSRRLAKKDRLRHEEEGPCASRCLHRFQGSPACCPATRSVSSPGGRDLRPHGRGEGEGAAARRGSGRNRKQVNQIIELCHQFPHGITDQVIQNEMPHIEAQQRAVAINRLLSMGQLDLLRSNTGLLYRIKESQNAGKMKGSDNQEKLVYQIIEDAGNKGIWSRDIRYKSNLPLTEINKILKNLESKKLIKAVKSVAASKKKVYMLYNLQPDRSVTGGAWYSDQDFESEFVEVLNQQCFKFLQTKAETARESKQNPMIQRNSSFASSHEVWKYICELGISKVELSMEDIETILNTLIYDGKVEMTIIAAKEGTVGSVDGHMKLYRAVNPIIPPTGLVRAPCGLCPVFDDCHEGGEISPSNCIYMTEWLEF</sequence>
<evidence type="ECO:0000313" key="11">
    <source>
        <dbReference type="Proteomes" id="UP001159641"/>
    </source>
</evidence>
<keyword evidence="11" id="KW-1185">Reference proteome</keyword>
<keyword evidence="4" id="KW-0804">Transcription</keyword>
<dbReference type="GO" id="GO:0005666">
    <property type="term" value="C:RNA polymerase III complex"/>
    <property type="evidence" value="ECO:0007669"/>
    <property type="project" value="InterPro"/>
</dbReference>
<evidence type="ECO:0000256" key="3">
    <source>
        <dbReference type="ARBA" id="ARBA00022478"/>
    </source>
</evidence>
<reference evidence="10 11" key="1">
    <citation type="submission" date="2022-11" db="EMBL/GenBank/DDBJ databases">
        <title>Whole genome sequence of Eschrichtius robustus ER-17-0199.</title>
        <authorList>
            <person name="Bruniche-Olsen A."/>
            <person name="Black A.N."/>
            <person name="Fields C.J."/>
            <person name="Walden K."/>
            <person name="Dewoody J.A."/>
        </authorList>
    </citation>
    <scope>NUCLEOTIDE SEQUENCE [LARGE SCALE GENOMIC DNA]</scope>
    <source>
        <strain evidence="10">ER-17-0199</strain>
        <tissue evidence="10">Blubber</tissue>
    </source>
</reference>
<feature type="region of interest" description="Disordered" evidence="9">
    <location>
        <begin position="99"/>
        <end position="130"/>
    </location>
</feature>
<feature type="region of interest" description="Disordered" evidence="9">
    <location>
        <begin position="229"/>
        <end position="262"/>
    </location>
</feature>
<dbReference type="AlphaFoldDB" id="A0AB34HVB1"/>
<dbReference type="InterPro" id="IPR036388">
    <property type="entry name" value="WH-like_DNA-bd_sf"/>
</dbReference>
<feature type="compositionally biased region" description="Basic and acidic residues" evidence="9">
    <location>
        <begin position="240"/>
        <end position="250"/>
    </location>
</feature>
<evidence type="ECO:0000256" key="7">
    <source>
        <dbReference type="ARBA" id="ARBA00072525"/>
    </source>
</evidence>
<evidence type="ECO:0000256" key="2">
    <source>
        <dbReference type="ARBA" id="ARBA00011038"/>
    </source>
</evidence>
<accession>A0AB34HVB1</accession>
<keyword evidence="5" id="KW-0539">Nucleus</keyword>
<name>A0AB34HVB1_ESCRO</name>
<comment type="similarity">
    <text evidence="2">Belongs to the eukaryotic RPC34/RPC39 RNA polymerase subunit family.</text>
</comment>
<dbReference type="GO" id="GO:0005737">
    <property type="term" value="C:cytoplasm"/>
    <property type="evidence" value="ECO:0007669"/>
    <property type="project" value="UniProtKB-ARBA"/>
</dbReference>
<gene>
    <name evidence="10" type="ORF">J1605_003186</name>
</gene>
<dbReference type="PANTHER" id="PTHR12780">
    <property type="entry name" value="RNA POLYMERASE III DNA DIRECTED , 39KD SUBUNIT-RELATED"/>
    <property type="match status" value="1"/>
</dbReference>
<dbReference type="InterPro" id="IPR036390">
    <property type="entry name" value="WH_DNA-bd_sf"/>
</dbReference>
<comment type="subcellular location">
    <subcellularLocation>
        <location evidence="1">Nucleus</location>
    </subcellularLocation>
</comment>
<dbReference type="GO" id="GO:0005654">
    <property type="term" value="C:nucleoplasm"/>
    <property type="evidence" value="ECO:0007669"/>
    <property type="project" value="UniProtKB-ARBA"/>
</dbReference>
<evidence type="ECO:0000256" key="6">
    <source>
        <dbReference type="ARBA" id="ARBA00064086"/>
    </source>
</evidence>
<comment type="subunit">
    <text evidence="6">Component of the RNA polymerase III complex consisting of 17 subunits: a ten-subunit horseshoe-shaped catalytic core composed of POLR3A/RPC1, POLR3B/RPC2, POLR1C/RPAC1, POLR1D/RPAC2, POLR3K/RPC10, POLR2E/RPABC1, POLR2F/RPABC2, POLR2H/RPABC3, POLR2K/RPABC4 and POLR2L/RPABC5; a mobile stalk composed of two subunits POLR3H/RPC8 and CRCP/RPC9, protruding from the core and functioning primarily in transcription initiation; and additional subunits homologous to general transcription factors of the RNA polymerase II machinery, POLR3C/RPC3-POLR3F/RPC6-POLR3G/RPC7 heterotrimer required for transcription initiation and POLR3D/RPC4-POLR3E/RPC5 heterodimer involved in both transcription initiation and termination. Directly interacts with POLR3C. Interacts with TBP and TFIIIB90 and GTF3C4. Interacts with MAF1. As part of the RNA polymerase III complex, interacts with PKP2.</text>
</comment>